<evidence type="ECO:0000313" key="2">
    <source>
        <dbReference type="Proteomes" id="UP000276223"/>
    </source>
</evidence>
<dbReference type="AlphaFoldDB" id="A0A3N1VJJ5"/>
<keyword evidence="2" id="KW-1185">Reference proteome</keyword>
<comment type="caution">
    <text evidence="1">The sequence shown here is derived from an EMBL/GenBank/DDBJ whole genome shotgun (WGS) entry which is preliminary data.</text>
</comment>
<accession>A0A3N1VJJ5</accession>
<dbReference type="RefSeq" id="WP_123288788.1">
    <property type="nucleotide sequence ID" value="NZ_RJVA01000009.1"/>
</dbReference>
<proteinExistence type="predicted"/>
<name>A0A3N1VJJ5_9BACT</name>
<reference evidence="1 2" key="1">
    <citation type="submission" date="2018-11" db="EMBL/GenBank/DDBJ databases">
        <title>Genomic Encyclopedia of Type Strains, Phase IV (KMG-IV): sequencing the most valuable type-strain genomes for metagenomic binning, comparative biology and taxonomic classification.</title>
        <authorList>
            <person name="Goeker M."/>
        </authorList>
    </citation>
    <scope>NUCLEOTIDE SEQUENCE [LARGE SCALE GENOMIC DNA]</scope>
    <source>
        <strain evidence="1 2">DSM 22027</strain>
    </source>
</reference>
<organism evidence="1 2">
    <name type="scientific">Desulfosoma caldarium</name>
    <dbReference type="NCBI Taxonomy" id="610254"/>
    <lineage>
        <taxon>Bacteria</taxon>
        <taxon>Pseudomonadati</taxon>
        <taxon>Thermodesulfobacteriota</taxon>
        <taxon>Syntrophobacteria</taxon>
        <taxon>Syntrophobacterales</taxon>
        <taxon>Syntrophobacteraceae</taxon>
        <taxon>Desulfosoma</taxon>
    </lineage>
</organism>
<dbReference type="EMBL" id="RJVA01000009">
    <property type="protein sequence ID" value="ROR02984.1"/>
    <property type="molecule type" value="Genomic_DNA"/>
</dbReference>
<dbReference type="OrthoDB" id="5470322at2"/>
<sequence>MAPSPRFPIHLCQPDYHKSCAACCGIYNFKDNSRRAVSLRLHRNRVLLGNEGRKVTPDALALHSQKWRSRYNGFAKRFEAVFNCEFVGFLDEAHRRVGCLLHPLRHKGKDLRHSSFYGQELCDGHFCPSYYELTMNEQALVVKTLDDWYLYGLVITDIDLVKGVYQALSDRLGEAVQPRMLTHPPVQRALRRLWQWKLRWPYCRPGCDGFGKYLFIGDHYEELQIPYERWGVQPSFYHRILLALGSAFQSLEELRDAERIIDLGLHHAVQALRNASSQKSSNGTIP</sequence>
<protein>
    <submittedName>
        <fullName evidence="1">Uncharacterized protein</fullName>
    </submittedName>
</protein>
<evidence type="ECO:0000313" key="1">
    <source>
        <dbReference type="EMBL" id="ROR02984.1"/>
    </source>
</evidence>
<gene>
    <name evidence="1" type="ORF">EDC27_0239</name>
</gene>
<dbReference type="Proteomes" id="UP000276223">
    <property type="component" value="Unassembled WGS sequence"/>
</dbReference>